<accession>A0A370S126</accession>
<evidence type="ECO:0000313" key="2">
    <source>
        <dbReference type="EMBL" id="RDL13469.1"/>
    </source>
</evidence>
<proteinExistence type="predicted"/>
<evidence type="ECO:0000256" key="1">
    <source>
        <dbReference type="SAM" id="MobiDB-lite"/>
    </source>
</evidence>
<dbReference type="RefSeq" id="WP_115148379.1">
    <property type="nucleotide sequence ID" value="NZ_QRAV01000025.1"/>
</dbReference>
<name>A0A370S126_PSEJE</name>
<dbReference type="EMBL" id="QRAV01000025">
    <property type="protein sequence ID" value="RDL13469.1"/>
    <property type="molecule type" value="Genomic_DNA"/>
</dbReference>
<organism evidence="2 3">
    <name type="scientific">Pseudomonas jessenii</name>
    <dbReference type="NCBI Taxonomy" id="77298"/>
    <lineage>
        <taxon>Bacteria</taxon>
        <taxon>Pseudomonadati</taxon>
        <taxon>Pseudomonadota</taxon>
        <taxon>Gammaproteobacteria</taxon>
        <taxon>Pseudomonadales</taxon>
        <taxon>Pseudomonadaceae</taxon>
        <taxon>Pseudomonas</taxon>
    </lineage>
</organism>
<dbReference type="Proteomes" id="UP000255365">
    <property type="component" value="Unassembled WGS sequence"/>
</dbReference>
<dbReference type="AlphaFoldDB" id="A0A370S126"/>
<feature type="region of interest" description="Disordered" evidence="1">
    <location>
        <begin position="89"/>
        <end position="109"/>
    </location>
</feature>
<reference evidence="2 3" key="1">
    <citation type="submission" date="2018-07" db="EMBL/GenBank/DDBJ databases">
        <title>Genome sequencing of rice bacterial endophytes.</title>
        <authorList>
            <person name="Venturi V."/>
        </authorList>
    </citation>
    <scope>NUCLEOTIDE SEQUENCE [LARGE SCALE GENOMIC DNA]</scope>
    <source>
        <strain evidence="2 3">E2333</strain>
    </source>
</reference>
<protein>
    <submittedName>
        <fullName evidence="2">Uncharacterized protein</fullName>
    </submittedName>
</protein>
<comment type="caution">
    <text evidence="2">The sequence shown here is derived from an EMBL/GenBank/DDBJ whole genome shotgun (WGS) entry which is preliminary data.</text>
</comment>
<gene>
    <name evidence="2" type="ORF">DEU51_12566</name>
</gene>
<evidence type="ECO:0000313" key="3">
    <source>
        <dbReference type="Proteomes" id="UP000255365"/>
    </source>
</evidence>
<sequence length="109" mass="12273">MHIRGSVYWKWADPEIHFRNKDERLSDGTFLSVQVRTSRTGETQLFLGVYGQHGAMLLEESFDSRPGETMTQAMTWGLARAKEFVAMTKSSAPISKPEQLPRKGSGRGI</sequence>